<dbReference type="EC" id="3.1.3.2" evidence="3"/>
<keyword evidence="6" id="KW-1015">Disulfide bond</keyword>
<comment type="catalytic activity">
    <reaction evidence="1">
        <text>a phosphate monoester + H2O = an alcohol + phosphate</text>
        <dbReference type="Rhea" id="RHEA:15017"/>
        <dbReference type="ChEBI" id="CHEBI:15377"/>
        <dbReference type="ChEBI" id="CHEBI:30879"/>
        <dbReference type="ChEBI" id="CHEBI:43474"/>
        <dbReference type="ChEBI" id="CHEBI:67140"/>
        <dbReference type="EC" id="3.1.3.2"/>
    </reaction>
</comment>
<gene>
    <name evidence="9" type="ORF">M514_04323</name>
</gene>
<evidence type="ECO:0000256" key="6">
    <source>
        <dbReference type="ARBA" id="ARBA00023157"/>
    </source>
</evidence>
<dbReference type="PROSITE" id="PS00616">
    <property type="entry name" value="HIS_ACID_PHOSPHAT_1"/>
    <property type="match status" value="1"/>
</dbReference>
<organism evidence="9">
    <name type="scientific">Trichuris suis</name>
    <name type="common">pig whipworm</name>
    <dbReference type="NCBI Taxonomy" id="68888"/>
    <lineage>
        <taxon>Eukaryota</taxon>
        <taxon>Metazoa</taxon>
        <taxon>Ecdysozoa</taxon>
        <taxon>Nematoda</taxon>
        <taxon>Enoplea</taxon>
        <taxon>Dorylaimia</taxon>
        <taxon>Trichinellida</taxon>
        <taxon>Trichuridae</taxon>
        <taxon>Trichuris</taxon>
    </lineage>
</organism>
<dbReference type="InterPro" id="IPR000560">
    <property type="entry name" value="His_Pase_clade-2"/>
</dbReference>
<feature type="chain" id="PRO_5001795548" description="acid phosphatase" evidence="8">
    <location>
        <begin position="21"/>
        <end position="423"/>
    </location>
</feature>
<evidence type="ECO:0000313" key="9">
    <source>
        <dbReference type="EMBL" id="KFD61787.1"/>
    </source>
</evidence>
<dbReference type="Gene3D" id="3.40.50.1240">
    <property type="entry name" value="Phosphoglycerate mutase-like"/>
    <property type="match status" value="1"/>
</dbReference>
<keyword evidence="7" id="KW-0325">Glycoprotein</keyword>
<dbReference type="SUPFAM" id="SSF53254">
    <property type="entry name" value="Phosphoglycerate mutase-like"/>
    <property type="match status" value="1"/>
</dbReference>
<dbReference type="PANTHER" id="PTHR11567:SF211">
    <property type="entry name" value="PROSTATIC ACID PHOSPHATASE"/>
    <property type="match status" value="1"/>
</dbReference>
<evidence type="ECO:0000256" key="2">
    <source>
        <dbReference type="ARBA" id="ARBA00005375"/>
    </source>
</evidence>
<reference evidence="9" key="1">
    <citation type="journal article" date="2014" name="Nat. Genet.">
        <title>Genome and transcriptome of the porcine whipworm Trichuris suis.</title>
        <authorList>
            <person name="Jex A.R."/>
            <person name="Nejsum P."/>
            <person name="Schwarz E.M."/>
            <person name="Hu L."/>
            <person name="Young N.D."/>
            <person name="Hall R.S."/>
            <person name="Korhonen P.K."/>
            <person name="Liao S."/>
            <person name="Thamsborg S."/>
            <person name="Xia J."/>
            <person name="Xu P."/>
            <person name="Wang S."/>
            <person name="Scheerlinck J.P."/>
            <person name="Hofmann A."/>
            <person name="Sternberg P.W."/>
            <person name="Wang J."/>
            <person name="Gasser R.B."/>
        </authorList>
    </citation>
    <scope>NUCLEOTIDE SEQUENCE [LARGE SCALE GENOMIC DNA]</scope>
    <source>
        <strain evidence="9">DCEP-RM93F</strain>
    </source>
</reference>
<sequence>MARGTLLCLLLGTLASTTCGSTLKLVFVHTLYRHGERSPLGTYPNDPYKEDMWPNGFRQLLPLGCQQQYELGHFLRARYANFLSPRYNASEIYVRSTDSDRTLASAYCNLAGLYPPTGDQIWNPLIHWQPIPVHTVPIKEDFLLKTKLECRGKTLTAEKEDSQIVAKIRNAYSNFFRFLSTTTGISNFKLENVPKVQGALEREEAMGYMLPLWVFSMWYDPRLGVNRTAYDILRDLRHVRTLLKFNSPSKSRFDSGLLIGSMASAMRDKVKGRNSNGPKKMVMYSAHEGTLLSFLYALNISNNLLPPMASCILVELFKSAPGKHFVAISYRNETHSPPYPLTLPTCEQAMCPFETFISIAKKVAFKNVNERQKACNVPPLTFGAEPTMVECLWVSSIQNQKSAMSTMVDIITLDSLNNFLDKC</sequence>
<keyword evidence="4 8" id="KW-0732">Signal</keyword>
<proteinExistence type="inferred from homology"/>
<evidence type="ECO:0000256" key="7">
    <source>
        <dbReference type="ARBA" id="ARBA00023180"/>
    </source>
</evidence>
<evidence type="ECO:0000256" key="4">
    <source>
        <dbReference type="ARBA" id="ARBA00022729"/>
    </source>
</evidence>
<comment type="similarity">
    <text evidence="2">Belongs to the histidine acid phosphatase family.</text>
</comment>
<evidence type="ECO:0000256" key="8">
    <source>
        <dbReference type="SAM" id="SignalP"/>
    </source>
</evidence>
<name>A0A085MX41_9BILA</name>
<dbReference type="InterPro" id="IPR033379">
    <property type="entry name" value="Acid_Pase_AS"/>
</dbReference>
<dbReference type="CDD" id="cd07061">
    <property type="entry name" value="HP_HAP_like"/>
    <property type="match status" value="1"/>
</dbReference>
<dbReference type="InterPro" id="IPR029033">
    <property type="entry name" value="His_PPase_superfam"/>
</dbReference>
<evidence type="ECO:0000256" key="3">
    <source>
        <dbReference type="ARBA" id="ARBA00012646"/>
    </source>
</evidence>
<evidence type="ECO:0000256" key="5">
    <source>
        <dbReference type="ARBA" id="ARBA00022801"/>
    </source>
</evidence>
<dbReference type="GO" id="GO:0003993">
    <property type="term" value="F:acid phosphatase activity"/>
    <property type="evidence" value="ECO:0007669"/>
    <property type="project" value="UniProtKB-EC"/>
</dbReference>
<dbReference type="Proteomes" id="UP000030758">
    <property type="component" value="Unassembled WGS sequence"/>
</dbReference>
<dbReference type="PANTHER" id="PTHR11567">
    <property type="entry name" value="ACID PHOSPHATASE-RELATED"/>
    <property type="match status" value="1"/>
</dbReference>
<dbReference type="EMBL" id="KL367611">
    <property type="protein sequence ID" value="KFD61787.1"/>
    <property type="molecule type" value="Genomic_DNA"/>
</dbReference>
<feature type="signal peptide" evidence="8">
    <location>
        <begin position="1"/>
        <end position="20"/>
    </location>
</feature>
<evidence type="ECO:0000256" key="1">
    <source>
        <dbReference type="ARBA" id="ARBA00000032"/>
    </source>
</evidence>
<dbReference type="AlphaFoldDB" id="A0A085MX41"/>
<keyword evidence="5" id="KW-0378">Hydrolase</keyword>
<protein>
    <recommendedName>
        <fullName evidence="3">acid phosphatase</fullName>
        <ecNumber evidence="3">3.1.3.2</ecNumber>
    </recommendedName>
</protein>
<accession>A0A085MX41</accession>
<dbReference type="InterPro" id="IPR050645">
    <property type="entry name" value="Histidine_acid_phosphatase"/>
</dbReference>
<dbReference type="Pfam" id="PF00328">
    <property type="entry name" value="His_Phos_2"/>
    <property type="match status" value="1"/>
</dbReference>